<dbReference type="GO" id="GO:0006107">
    <property type="term" value="P:oxaloacetate metabolic process"/>
    <property type="evidence" value="ECO:0007669"/>
    <property type="project" value="TreeGrafter"/>
</dbReference>
<keyword evidence="2 5" id="KW-0479">Metal-binding</keyword>
<accession>Q395M6</accession>
<dbReference type="EMBL" id="CP000152">
    <property type="protein sequence ID" value="ABB11835.1"/>
    <property type="molecule type" value="Genomic_DNA"/>
</dbReference>
<dbReference type="InterPro" id="IPR011206">
    <property type="entry name" value="Citrate_lyase_beta/mcl1/mcl2"/>
</dbReference>
<dbReference type="GO" id="GO:0000287">
    <property type="term" value="F:magnesium ion binding"/>
    <property type="evidence" value="ECO:0007669"/>
    <property type="project" value="TreeGrafter"/>
</dbReference>
<comment type="cofactor">
    <cofactor evidence="1">
        <name>Mg(2+)</name>
        <dbReference type="ChEBI" id="CHEBI:18420"/>
    </cofactor>
</comment>
<name>Q395M6_BURL3</name>
<keyword evidence="8" id="KW-1185">Reference proteome</keyword>
<dbReference type="Pfam" id="PF03328">
    <property type="entry name" value="HpcH_HpaI"/>
    <property type="match status" value="1"/>
</dbReference>
<dbReference type="PANTHER" id="PTHR32308:SF0">
    <property type="entry name" value="HPCH_HPAI ALDOLASE_CITRATE LYASE DOMAIN-CONTAINING PROTEIN"/>
    <property type="match status" value="1"/>
</dbReference>
<dbReference type="PANTHER" id="PTHR32308">
    <property type="entry name" value="LYASE BETA SUBUNIT, PUTATIVE (AFU_ORTHOLOGUE AFUA_4G13030)-RELATED"/>
    <property type="match status" value="1"/>
</dbReference>
<feature type="binding site" evidence="4">
    <location>
        <position position="75"/>
    </location>
    <ligand>
        <name>substrate</name>
    </ligand>
</feature>
<evidence type="ECO:0000256" key="5">
    <source>
        <dbReference type="PIRSR" id="PIRSR015582-2"/>
    </source>
</evidence>
<evidence type="ECO:0000256" key="2">
    <source>
        <dbReference type="ARBA" id="ARBA00022723"/>
    </source>
</evidence>
<feature type="binding site" evidence="5">
    <location>
        <position position="137"/>
    </location>
    <ligand>
        <name>Mg(2+)</name>
        <dbReference type="ChEBI" id="CHEBI:18420"/>
    </ligand>
</feature>
<dbReference type="HOGENOM" id="CLU_044864_0_1_4"/>
<dbReference type="PATRIC" id="fig|482957.22.peg.5447"/>
<feature type="binding site" evidence="5">
    <location>
        <position position="164"/>
    </location>
    <ligand>
        <name>Mg(2+)</name>
        <dbReference type="ChEBI" id="CHEBI:18420"/>
    </ligand>
</feature>
<evidence type="ECO:0000313" key="8">
    <source>
        <dbReference type="Proteomes" id="UP000002705"/>
    </source>
</evidence>
<dbReference type="GeneID" id="45098058"/>
<dbReference type="SUPFAM" id="SSF51621">
    <property type="entry name" value="Phosphoenolpyruvate/pyruvate domain"/>
    <property type="match status" value="1"/>
</dbReference>
<evidence type="ECO:0000256" key="1">
    <source>
        <dbReference type="ARBA" id="ARBA00001946"/>
    </source>
</evidence>
<dbReference type="AlphaFoldDB" id="Q395M6"/>
<dbReference type="Proteomes" id="UP000002705">
    <property type="component" value="Chromosome 2"/>
</dbReference>
<feature type="binding site" evidence="4">
    <location>
        <position position="137"/>
    </location>
    <ligand>
        <name>substrate</name>
    </ligand>
</feature>
<proteinExistence type="predicted"/>
<protein>
    <submittedName>
        <fullName evidence="7">Citryl-CoA lyase</fullName>
        <ecNumber evidence="7">4.1.3.34</ecNumber>
    </submittedName>
</protein>
<dbReference type="Gene3D" id="3.20.20.60">
    <property type="entry name" value="Phosphoenolpyruvate-binding domains"/>
    <property type="match status" value="1"/>
</dbReference>
<organism evidence="7 8">
    <name type="scientific">Burkholderia lata (strain ATCC 17760 / DSM 23089 / LMG 22485 / NCIMB 9086 / R18194 / 383)</name>
    <dbReference type="NCBI Taxonomy" id="482957"/>
    <lineage>
        <taxon>Bacteria</taxon>
        <taxon>Pseudomonadati</taxon>
        <taxon>Pseudomonadota</taxon>
        <taxon>Betaproteobacteria</taxon>
        <taxon>Burkholderiales</taxon>
        <taxon>Burkholderiaceae</taxon>
        <taxon>Burkholderia</taxon>
        <taxon>Burkholderia cepacia complex</taxon>
    </lineage>
</organism>
<dbReference type="InterPro" id="IPR040442">
    <property type="entry name" value="Pyrv_kinase-like_dom_sf"/>
</dbReference>
<evidence type="ECO:0000313" key="7">
    <source>
        <dbReference type="EMBL" id="ABB11835.1"/>
    </source>
</evidence>
<dbReference type="EC" id="4.1.3.34" evidence="7"/>
<gene>
    <name evidence="7" type="ordered locus">Bcep18194_B1721</name>
</gene>
<dbReference type="InterPro" id="IPR015813">
    <property type="entry name" value="Pyrv/PenolPyrv_kinase-like_dom"/>
</dbReference>
<dbReference type="KEGG" id="bur:Bcep18194_B1721"/>
<keyword evidence="7" id="KW-0456">Lyase</keyword>
<keyword evidence="3 5" id="KW-0460">Magnesium</keyword>
<reference evidence="7" key="1">
    <citation type="submission" date="2005-10" db="EMBL/GenBank/DDBJ databases">
        <title>Complete sequence of chromosome 2 of Burkholderia sp. 383.</title>
        <authorList>
            <consortium name="US DOE Joint Genome Institute"/>
            <person name="Copeland A."/>
            <person name="Lucas S."/>
            <person name="Lapidus A."/>
            <person name="Barry K."/>
            <person name="Detter J.C."/>
            <person name="Glavina T."/>
            <person name="Hammon N."/>
            <person name="Israni S."/>
            <person name="Pitluck S."/>
            <person name="Chain P."/>
            <person name="Malfatti S."/>
            <person name="Shin M."/>
            <person name="Vergez L."/>
            <person name="Schmutz J."/>
            <person name="Larimer F."/>
            <person name="Land M."/>
            <person name="Kyrpides N."/>
            <person name="Lykidis A."/>
            <person name="Richardson P."/>
        </authorList>
    </citation>
    <scope>NUCLEOTIDE SEQUENCE [LARGE SCALE GENOMIC DNA]</scope>
    <source>
        <strain evidence="7">383</strain>
    </source>
</reference>
<evidence type="ECO:0000259" key="6">
    <source>
        <dbReference type="Pfam" id="PF03328"/>
    </source>
</evidence>
<dbReference type="RefSeq" id="WP_011355323.1">
    <property type="nucleotide sequence ID" value="NC_007511.1"/>
</dbReference>
<evidence type="ECO:0000256" key="4">
    <source>
        <dbReference type="PIRSR" id="PIRSR015582-1"/>
    </source>
</evidence>
<dbReference type="GO" id="GO:0008816">
    <property type="term" value="F:citryl-CoA lyase activity"/>
    <property type="evidence" value="ECO:0007669"/>
    <property type="project" value="UniProtKB-EC"/>
</dbReference>
<dbReference type="PIRSF" id="PIRSF015582">
    <property type="entry name" value="Cit_lyase_B"/>
    <property type="match status" value="1"/>
</dbReference>
<evidence type="ECO:0000256" key="3">
    <source>
        <dbReference type="ARBA" id="ARBA00022842"/>
    </source>
</evidence>
<sequence>MTMNNLLCNAPGWRSLLYVPAHVPRFVAKAAACGADALLLDLEDSVPADRKAIARDALAAAVPHLKATGSDVLVRINASLQWLVPDLRAAVAAGAGGVAIPKVLGASHLEAIDALLGELEDEHGVAHGSTRVIAMIETPGAFEARARIARASPRIAALMLGGGDFALHCESDASADVLNVPKQLLVIAARAAGVLPLGLAGTPDSLDDLDGFARMARRSKAMGFAGATCIHPAQVPILNRAFAPTDDEIQAAQTLIDAYEAACTDGRGALRVGGKMIDAPVVERARRVLARRQAQPGRTQDGPR</sequence>
<dbReference type="InterPro" id="IPR005000">
    <property type="entry name" value="Aldolase/citrate-lyase_domain"/>
</dbReference>
<feature type="domain" description="HpcH/HpaI aldolase/citrate lyase" evidence="6">
    <location>
        <begin position="14"/>
        <end position="232"/>
    </location>
</feature>